<proteinExistence type="predicted"/>
<evidence type="ECO:0000313" key="2">
    <source>
        <dbReference type="EMBL" id="WIW71081.1"/>
    </source>
</evidence>
<gene>
    <name evidence="2" type="ORF">P3F81_01780</name>
</gene>
<dbReference type="PRINTS" id="PR00069">
    <property type="entry name" value="ALDKETRDTASE"/>
</dbReference>
<dbReference type="PANTHER" id="PTHR43312:SF1">
    <property type="entry name" value="NADP-DEPENDENT OXIDOREDUCTASE DOMAIN-CONTAINING PROTEIN"/>
    <property type="match status" value="1"/>
</dbReference>
<evidence type="ECO:0000313" key="3">
    <source>
        <dbReference type="Proteomes" id="UP001243623"/>
    </source>
</evidence>
<dbReference type="PANTHER" id="PTHR43312">
    <property type="entry name" value="D-THREO-ALDOSE 1-DEHYDROGENASE"/>
    <property type="match status" value="1"/>
</dbReference>
<dbReference type="SUPFAM" id="SSF51430">
    <property type="entry name" value="NAD(P)-linked oxidoreductase"/>
    <property type="match status" value="1"/>
</dbReference>
<dbReference type="Proteomes" id="UP001243623">
    <property type="component" value="Chromosome"/>
</dbReference>
<organism evidence="2 3">
    <name type="scientific">Selenobaculum gibii</name>
    <dbReference type="NCBI Taxonomy" id="3054208"/>
    <lineage>
        <taxon>Bacteria</taxon>
        <taxon>Bacillati</taxon>
        <taxon>Bacillota</taxon>
        <taxon>Negativicutes</taxon>
        <taxon>Selenomonadales</taxon>
        <taxon>Selenomonadaceae</taxon>
        <taxon>Selenobaculum</taxon>
    </lineage>
</organism>
<dbReference type="InterPro" id="IPR020471">
    <property type="entry name" value="AKR"/>
</dbReference>
<dbReference type="Gene3D" id="3.20.20.100">
    <property type="entry name" value="NADP-dependent oxidoreductase domain"/>
    <property type="match status" value="1"/>
</dbReference>
<reference evidence="2" key="1">
    <citation type="submission" date="2023-03" db="EMBL/GenBank/DDBJ databases">
        <title>Selenobaculum gbiensis gen. nov. sp. nov., a new bacterium isolated from the gut microbiota of IBD patient.</title>
        <authorList>
            <person name="Yeo S."/>
            <person name="Park H."/>
            <person name="Huh C.S."/>
        </authorList>
    </citation>
    <scope>NUCLEOTIDE SEQUENCE</scope>
    <source>
        <strain evidence="2">ICN-92133</strain>
    </source>
</reference>
<dbReference type="AlphaFoldDB" id="A0A9Y2AJ99"/>
<dbReference type="CDD" id="cd19097">
    <property type="entry name" value="AKR_unchar"/>
    <property type="match status" value="1"/>
</dbReference>
<accession>A0A9Y2AJ99</accession>
<evidence type="ECO:0000259" key="1">
    <source>
        <dbReference type="Pfam" id="PF00248"/>
    </source>
</evidence>
<dbReference type="RefSeq" id="WP_147666904.1">
    <property type="nucleotide sequence ID" value="NZ_CP120678.1"/>
</dbReference>
<dbReference type="KEGG" id="sgbi:P3F81_01780"/>
<dbReference type="InterPro" id="IPR023210">
    <property type="entry name" value="NADP_OxRdtase_dom"/>
</dbReference>
<dbReference type="InterPro" id="IPR053135">
    <property type="entry name" value="AKR2_Oxidoreductase"/>
</dbReference>
<name>A0A9Y2AJ99_9FIRM</name>
<dbReference type="GO" id="GO:0016491">
    <property type="term" value="F:oxidoreductase activity"/>
    <property type="evidence" value="ECO:0007669"/>
    <property type="project" value="InterPro"/>
</dbReference>
<dbReference type="InterPro" id="IPR036812">
    <property type="entry name" value="NAD(P)_OxRdtase_dom_sf"/>
</dbReference>
<keyword evidence="3" id="KW-1185">Reference proteome</keyword>
<dbReference type="Pfam" id="PF00248">
    <property type="entry name" value="Aldo_ket_red"/>
    <property type="match status" value="1"/>
</dbReference>
<protein>
    <submittedName>
        <fullName evidence="2">Aldo/keto reductase</fullName>
    </submittedName>
</protein>
<feature type="domain" description="NADP-dependent oxidoreductase" evidence="1">
    <location>
        <begin position="4"/>
        <end position="261"/>
    </location>
</feature>
<sequence>MPSKLCLGTVQFGLKYGINNAIGRQPVKTETFDLLKKAIDLGITTFDTASVYGNAEDLLGDFNIAKDSVKVISKLKPNIMDDIVNNVIKEVERSLKRLKLALIDGYLLHDAKDFYRQEIMKGLQICKEKSLVKNIGVSVYGVEDALNAVKSGLIDYIQIPYNVFDQRLNETDFFELADKNKVKVFARSAFLQGLLLMDIDKLPAHLIEARPYLEKFNNITNDYGYSRSEAAFLFSYCNPSIDKVVFGVETKQQLEFNLKIVSESDGFKGCYDELYNRFNKIERKIIVPSLWN</sequence>
<dbReference type="EMBL" id="CP120678">
    <property type="protein sequence ID" value="WIW71081.1"/>
    <property type="molecule type" value="Genomic_DNA"/>
</dbReference>